<dbReference type="InterPro" id="IPR027788">
    <property type="entry name" value="Alpha/beta-hydrolase_N_dom"/>
</dbReference>
<dbReference type="eggNOG" id="COG4425">
    <property type="taxonomic scope" value="Bacteria"/>
</dbReference>
<gene>
    <name evidence="4" type="ORF">SAMN04488539_2372</name>
</gene>
<dbReference type="STRING" id="1203190.GCA_000312345_02075"/>
<evidence type="ECO:0000313" key="5">
    <source>
        <dbReference type="Proteomes" id="UP000182237"/>
    </source>
</evidence>
<dbReference type="ESTHER" id="9cory-a0a1h1v111">
    <property type="family name" value="Abhydrolase_9"/>
</dbReference>
<dbReference type="EMBL" id="LT629765">
    <property type="protein sequence ID" value="SDS77839.1"/>
    <property type="molecule type" value="Genomic_DNA"/>
</dbReference>
<feature type="region of interest" description="Disordered" evidence="1">
    <location>
        <begin position="304"/>
        <end position="331"/>
    </location>
</feature>
<sequence>MSQTYNDPRGCATGSALRAGAGFATMVCMSLHGPTPRPRFRDLFAWLNRPAEDSETRLQVGRAVAKAKGRYDVRRHGILAVPLFVVEVWADLTPVVRMGGLRRLPENFGAGVIGAEAATWGAISPSLLPHTWPVVAANVAICQGVGHVAGTAISELLRGVRALSPLPAHPRAHRTVNSVLHLGMSAVTVATFVSSRRRHNAQVELVEGREELELAKSLAGITVGTLGYGALLAVGEALQVLIDVFNIVLGKRLPALASWPLAIAGGAAVSILLTDRVVVRNFLSRVYRKAEKLDREFLVGAPRPRERERSGSPASLEPWSTMGRQGRAVVSGGPRKRDIELLFDDGGEAREPIRVFIGLDEGRTTEDMVQLALAELDRTRAWERSHLAIMSAAGTGWINDFHTSGFEFVGRGDTAIVAMQYSYLPSVYSYLADRESPTRSARLLIDAIQARLSTLPKHKRPKLYLGGESLGAYGVCDASDSAEDFLNGVTGAVFSGAPGFTRVHGELTRGRDYGSPQRLPVVDGGRHIRFCAHPDHLDHDFSGDTYANEWETPRAVFAQHASDPVVWWDWSLAWRAPDWLKEPGSRSRPAPAAQRLDVPDTMRWAPFITFWQVGIDQLTSQNCPSPHGHNYHDETVAYWAAVMDTEISPATLHRISLWIHRDATKLRHPAGGRGRKLSY</sequence>
<dbReference type="Pfam" id="PF15420">
    <property type="entry name" value="Abhydrolase_9_N"/>
    <property type="match status" value="1"/>
</dbReference>
<dbReference type="SUPFAM" id="SSF53474">
    <property type="entry name" value="alpha/beta-Hydrolases"/>
    <property type="match status" value="1"/>
</dbReference>
<name>A0A1H1V111_9CORY</name>
<keyword evidence="5" id="KW-1185">Reference proteome</keyword>
<proteinExistence type="predicted"/>
<dbReference type="AlphaFoldDB" id="A0A1H1V111"/>
<feature type="domain" description="Alpha/beta-hydrolase N-terminal" evidence="3">
    <location>
        <begin position="123"/>
        <end position="334"/>
    </location>
</feature>
<accession>A0A1H1V111</accession>
<dbReference type="Proteomes" id="UP000182237">
    <property type="component" value="Chromosome I"/>
</dbReference>
<reference evidence="4 5" key="1">
    <citation type="submission" date="2016-10" db="EMBL/GenBank/DDBJ databases">
        <authorList>
            <person name="de Groot N.N."/>
        </authorList>
    </citation>
    <scope>NUCLEOTIDE SEQUENCE [LARGE SCALE GENOMIC DNA]</scope>
    <source>
        <strain evidence="4 5">DSM 45434</strain>
    </source>
</reference>
<dbReference type="InterPro" id="IPR029058">
    <property type="entry name" value="AB_hydrolase_fold"/>
</dbReference>
<protein>
    <submittedName>
        <fullName evidence="4">Uncharacterized membrane protein</fullName>
    </submittedName>
</protein>
<evidence type="ECO:0000313" key="4">
    <source>
        <dbReference type="EMBL" id="SDS77839.1"/>
    </source>
</evidence>
<feature type="domain" description="Alpha/beta-hydrolase catalytic" evidence="2">
    <location>
        <begin position="353"/>
        <end position="653"/>
    </location>
</feature>
<organism evidence="4 5">
    <name type="scientific">Corynebacterium timonense</name>
    <dbReference type="NCBI Taxonomy" id="441500"/>
    <lineage>
        <taxon>Bacteria</taxon>
        <taxon>Bacillati</taxon>
        <taxon>Actinomycetota</taxon>
        <taxon>Actinomycetes</taxon>
        <taxon>Mycobacteriales</taxon>
        <taxon>Corynebacteriaceae</taxon>
        <taxon>Corynebacterium</taxon>
    </lineage>
</organism>
<dbReference type="Pfam" id="PF10081">
    <property type="entry name" value="Abhydrolase_9"/>
    <property type="match status" value="1"/>
</dbReference>
<evidence type="ECO:0000256" key="1">
    <source>
        <dbReference type="SAM" id="MobiDB-lite"/>
    </source>
</evidence>
<evidence type="ECO:0000259" key="2">
    <source>
        <dbReference type="Pfam" id="PF10081"/>
    </source>
</evidence>
<dbReference type="InterPro" id="IPR027787">
    <property type="entry name" value="Alpha/beta-hydrolase_catalytic"/>
</dbReference>
<evidence type="ECO:0000259" key="3">
    <source>
        <dbReference type="Pfam" id="PF15420"/>
    </source>
</evidence>